<reference evidence="1 2" key="1">
    <citation type="submission" date="2024-01" db="EMBL/GenBank/DDBJ databases">
        <title>Genome assemblies of Stephania.</title>
        <authorList>
            <person name="Yang L."/>
        </authorList>
    </citation>
    <scope>NUCLEOTIDE SEQUENCE [LARGE SCALE GENOMIC DNA]</scope>
    <source>
        <strain evidence="1">QJT</strain>
        <tissue evidence="1">Leaf</tissue>
    </source>
</reference>
<accession>A0AAP0NWN3</accession>
<dbReference type="EMBL" id="JBBNAE010000005">
    <property type="protein sequence ID" value="KAK9122722.1"/>
    <property type="molecule type" value="Genomic_DNA"/>
</dbReference>
<dbReference type="Proteomes" id="UP001417504">
    <property type="component" value="Unassembled WGS sequence"/>
</dbReference>
<comment type="caution">
    <text evidence="1">The sequence shown here is derived from an EMBL/GenBank/DDBJ whole genome shotgun (WGS) entry which is preliminary data.</text>
</comment>
<evidence type="ECO:0000313" key="2">
    <source>
        <dbReference type="Proteomes" id="UP001417504"/>
    </source>
</evidence>
<keyword evidence="2" id="KW-1185">Reference proteome</keyword>
<dbReference type="AlphaFoldDB" id="A0AAP0NWN3"/>
<proteinExistence type="predicted"/>
<protein>
    <submittedName>
        <fullName evidence="1">Uncharacterized protein</fullName>
    </submittedName>
</protein>
<name>A0AAP0NWN3_9MAGN</name>
<gene>
    <name evidence="1" type="ORF">Sjap_012324</name>
</gene>
<sequence length="233" mass="26015">MDQLTDRIHLESESNIDNTVRVLKNARFAVFCILLSMCFGVPMSDEEIEKGKQYFKEGFGYNMPENTNIEFFSAVISDDSTLRADPMEFNLNGFLSGEEDADIMGVKGVKMMPLVVGQRLCPDEERGVEAPLGAAGFGGRRRRRRQRRRRLLWGVALATPLWEEEGGGNSHPTSSITAATTATVAGELRWRGPQCRRALGTTLGLRYDGWWTVDQGLGCPWSTQTGTIWSLFN</sequence>
<organism evidence="1 2">
    <name type="scientific">Stephania japonica</name>
    <dbReference type="NCBI Taxonomy" id="461633"/>
    <lineage>
        <taxon>Eukaryota</taxon>
        <taxon>Viridiplantae</taxon>
        <taxon>Streptophyta</taxon>
        <taxon>Embryophyta</taxon>
        <taxon>Tracheophyta</taxon>
        <taxon>Spermatophyta</taxon>
        <taxon>Magnoliopsida</taxon>
        <taxon>Ranunculales</taxon>
        <taxon>Menispermaceae</taxon>
        <taxon>Menispermoideae</taxon>
        <taxon>Cissampelideae</taxon>
        <taxon>Stephania</taxon>
    </lineage>
</organism>
<evidence type="ECO:0000313" key="1">
    <source>
        <dbReference type="EMBL" id="KAK9122722.1"/>
    </source>
</evidence>